<dbReference type="GO" id="GO:0003677">
    <property type="term" value="F:DNA binding"/>
    <property type="evidence" value="ECO:0007669"/>
    <property type="project" value="UniProtKB-UniRule"/>
</dbReference>
<evidence type="ECO:0000256" key="2">
    <source>
        <dbReference type="PROSITE-ProRule" id="PRU01248"/>
    </source>
</evidence>
<dbReference type="PROSITE" id="PS51900">
    <property type="entry name" value="CB"/>
    <property type="match status" value="1"/>
</dbReference>
<evidence type="ECO:0000259" key="3">
    <source>
        <dbReference type="PROSITE" id="PS51900"/>
    </source>
</evidence>
<comment type="caution">
    <text evidence="4">The sequence shown here is derived from an EMBL/GenBank/DDBJ whole genome shotgun (WGS) entry which is preliminary data.</text>
</comment>
<dbReference type="Gene3D" id="1.10.150.130">
    <property type="match status" value="1"/>
</dbReference>
<feature type="domain" description="Core-binding (CB)" evidence="3">
    <location>
        <begin position="1"/>
        <end position="82"/>
    </location>
</feature>
<dbReference type="AlphaFoldDB" id="A0A7I9ZNE3"/>
<dbReference type="InterPro" id="IPR044068">
    <property type="entry name" value="CB"/>
</dbReference>
<organism evidence="4 5">
    <name type="scientific">Mycolicibacterium hippocampi</name>
    <dbReference type="NCBI Taxonomy" id="659824"/>
    <lineage>
        <taxon>Bacteria</taxon>
        <taxon>Bacillati</taxon>
        <taxon>Actinomycetota</taxon>
        <taxon>Actinomycetes</taxon>
        <taxon>Mycobacteriales</taxon>
        <taxon>Mycobacteriaceae</taxon>
        <taxon>Mycolicibacterium</taxon>
    </lineage>
</organism>
<evidence type="ECO:0000313" key="5">
    <source>
        <dbReference type="Proteomes" id="UP000465304"/>
    </source>
</evidence>
<dbReference type="InterPro" id="IPR010998">
    <property type="entry name" value="Integrase_recombinase_N"/>
</dbReference>
<evidence type="ECO:0000313" key="4">
    <source>
        <dbReference type="EMBL" id="GFH02186.1"/>
    </source>
</evidence>
<dbReference type="InterPro" id="IPR011010">
    <property type="entry name" value="DNA_brk_join_enz"/>
</dbReference>
<keyword evidence="5" id="KW-1185">Reference proteome</keyword>
<dbReference type="Proteomes" id="UP000465304">
    <property type="component" value="Unassembled WGS sequence"/>
</dbReference>
<dbReference type="EMBL" id="BLLB01000002">
    <property type="protein sequence ID" value="GFH02186.1"/>
    <property type="molecule type" value="Genomic_DNA"/>
</dbReference>
<gene>
    <name evidence="4" type="ORF">MHIP_26690</name>
</gene>
<reference evidence="4 5" key="1">
    <citation type="journal article" date="2019" name="Emerg. Microbes Infect.">
        <title>Comprehensive subspecies identification of 175 nontuberculous mycobacteria species based on 7547 genomic profiles.</title>
        <authorList>
            <person name="Matsumoto Y."/>
            <person name="Kinjo T."/>
            <person name="Motooka D."/>
            <person name="Nabeya D."/>
            <person name="Jung N."/>
            <person name="Uechi K."/>
            <person name="Horii T."/>
            <person name="Iida T."/>
            <person name="Fujita J."/>
            <person name="Nakamura S."/>
        </authorList>
    </citation>
    <scope>NUCLEOTIDE SEQUENCE [LARGE SCALE GENOMIC DNA]</scope>
    <source>
        <strain evidence="4 5">JCM 30996</strain>
    </source>
</reference>
<protein>
    <recommendedName>
        <fullName evidence="3">Core-binding (CB) domain-containing protein</fullName>
    </recommendedName>
</protein>
<sequence>MTVQEWMEHHIEHLTGLRKSPLWDYQSYLRKDIGPALGELPLTGRTREHVAKWTQDLAAGGASGKTISNKHGFLSSALNAAVRAGRIPTNPALGQRLPTSEREEMTCLSHEDFALCWTTSPTTGSHSWSFWWPPVPVGARPLRCGHRTSTWRPTSSGSPGCGTDL</sequence>
<evidence type="ECO:0000256" key="1">
    <source>
        <dbReference type="ARBA" id="ARBA00023125"/>
    </source>
</evidence>
<dbReference type="SUPFAM" id="SSF56349">
    <property type="entry name" value="DNA breaking-rejoining enzymes"/>
    <property type="match status" value="1"/>
</dbReference>
<keyword evidence="1 2" id="KW-0238">DNA-binding</keyword>
<proteinExistence type="predicted"/>
<name>A0A7I9ZNE3_9MYCO</name>
<accession>A0A7I9ZNE3</accession>